<dbReference type="InterPro" id="IPR027417">
    <property type="entry name" value="P-loop_NTPase"/>
</dbReference>
<dbReference type="Gene3D" id="3.40.50.300">
    <property type="entry name" value="P-loop containing nucleotide triphosphate hydrolases"/>
    <property type="match status" value="1"/>
</dbReference>
<dbReference type="PROSITE" id="PS50929">
    <property type="entry name" value="ABC_TM1F"/>
    <property type="match status" value="1"/>
</dbReference>
<keyword evidence="2" id="KW-0813">Transport</keyword>
<feature type="transmembrane region" description="Helical" evidence="9">
    <location>
        <begin position="107"/>
        <end position="128"/>
    </location>
</feature>
<proteinExistence type="inferred from homology"/>
<evidence type="ECO:0000256" key="1">
    <source>
        <dbReference type="ARBA" id="ARBA00008575"/>
    </source>
</evidence>
<keyword evidence="3 9" id="KW-0812">Transmembrane</keyword>
<dbReference type="InterPro" id="IPR017871">
    <property type="entry name" value="ABC_transporter-like_CS"/>
</dbReference>
<dbReference type="CDD" id="cd03223">
    <property type="entry name" value="ABCD_peroxisomal_ALDP"/>
    <property type="match status" value="1"/>
</dbReference>
<dbReference type="Proteomes" id="UP001165160">
    <property type="component" value="Unassembled WGS sequence"/>
</dbReference>
<dbReference type="SUPFAM" id="SSF52540">
    <property type="entry name" value="P-loop containing nucleoside triphosphate hydrolases"/>
    <property type="match status" value="1"/>
</dbReference>
<dbReference type="SUPFAM" id="SSF90123">
    <property type="entry name" value="ABC transporter transmembrane region"/>
    <property type="match status" value="1"/>
</dbReference>
<feature type="domain" description="ABC transporter" evidence="10">
    <location>
        <begin position="469"/>
        <end position="686"/>
    </location>
</feature>
<feature type="transmembrane region" description="Helical" evidence="9">
    <location>
        <begin position="250"/>
        <end position="273"/>
    </location>
</feature>
<dbReference type="Pfam" id="PF06472">
    <property type="entry name" value="ABC_membrane_2"/>
    <property type="match status" value="1"/>
</dbReference>
<evidence type="ECO:0000256" key="4">
    <source>
        <dbReference type="ARBA" id="ARBA00022741"/>
    </source>
</evidence>
<feature type="domain" description="ABC transmembrane type-1" evidence="11">
    <location>
        <begin position="110"/>
        <end position="393"/>
    </location>
</feature>
<keyword evidence="5" id="KW-0067">ATP-binding</keyword>
<dbReference type="InterPro" id="IPR003439">
    <property type="entry name" value="ABC_transporter-like_ATP-bd"/>
</dbReference>
<dbReference type="GO" id="GO:0140359">
    <property type="term" value="F:ABC-type transporter activity"/>
    <property type="evidence" value="ECO:0007669"/>
    <property type="project" value="InterPro"/>
</dbReference>
<evidence type="ECO:0000256" key="6">
    <source>
        <dbReference type="ARBA" id="ARBA00022989"/>
    </source>
</evidence>
<dbReference type="InterPro" id="IPR003593">
    <property type="entry name" value="AAA+_ATPase"/>
</dbReference>
<evidence type="ECO:0000313" key="13">
    <source>
        <dbReference type="Proteomes" id="UP001165160"/>
    </source>
</evidence>
<dbReference type="PANTHER" id="PTHR11384">
    <property type="entry name" value="ATP-BINDING CASSETTE, SUB-FAMILY D MEMBER"/>
    <property type="match status" value="1"/>
</dbReference>
<comment type="caution">
    <text evidence="12">The sequence shown here is derived from an EMBL/GenBank/DDBJ whole genome shotgun (WGS) entry which is preliminary data.</text>
</comment>
<dbReference type="InterPro" id="IPR036640">
    <property type="entry name" value="ABC1_TM_sf"/>
</dbReference>
<feature type="compositionally biased region" description="Low complexity" evidence="8">
    <location>
        <begin position="61"/>
        <end position="76"/>
    </location>
</feature>
<name>A0A9W7FGG6_9STRA</name>
<keyword evidence="7 9" id="KW-0472">Membrane</keyword>
<dbReference type="GO" id="GO:0016020">
    <property type="term" value="C:membrane"/>
    <property type="evidence" value="ECO:0007669"/>
    <property type="project" value="InterPro"/>
</dbReference>
<evidence type="ECO:0000256" key="9">
    <source>
        <dbReference type="SAM" id="Phobius"/>
    </source>
</evidence>
<gene>
    <name evidence="12" type="ORF">TrVE_jg1618</name>
</gene>
<dbReference type="GO" id="GO:0016887">
    <property type="term" value="F:ATP hydrolysis activity"/>
    <property type="evidence" value="ECO:0007669"/>
    <property type="project" value="InterPro"/>
</dbReference>
<dbReference type="SMART" id="SM00382">
    <property type="entry name" value="AAA"/>
    <property type="match status" value="1"/>
</dbReference>
<dbReference type="Pfam" id="PF00005">
    <property type="entry name" value="ABC_tran"/>
    <property type="match status" value="1"/>
</dbReference>
<dbReference type="Gene3D" id="1.20.1560.10">
    <property type="entry name" value="ABC transporter type 1, transmembrane domain"/>
    <property type="match status" value="1"/>
</dbReference>
<dbReference type="PROSITE" id="PS00211">
    <property type="entry name" value="ABC_TRANSPORTER_1"/>
    <property type="match status" value="1"/>
</dbReference>
<evidence type="ECO:0000256" key="7">
    <source>
        <dbReference type="ARBA" id="ARBA00023136"/>
    </source>
</evidence>
<protein>
    <submittedName>
        <fullName evidence="12">Uncharacterized protein</fullName>
    </submittedName>
</protein>
<evidence type="ECO:0000256" key="8">
    <source>
        <dbReference type="SAM" id="MobiDB-lite"/>
    </source>
</evidence>
<keyword evidence="6 9" id="KW-1133">Transmembrane helix</keyword>
<keyword evidence="13" id="KW-1185">Reference proteome</keyword>
<evidence type="ECO:0000313" key="12">
    <source>
        <dbReference type="EMBL" id="GMI11639.1"/>
    </source>
</evidence>
<evidence type="ECO:0000259" key="11">
    <source>
        <dbReference type="PROSITE" id="PS50929"/>
    </source>
</evidence>
<dbReference type="InterPro" id="IPR011527">
    <property type="entry name" value="ABC1_TM_dom"/>
</dbReference>
<evidence type="ECO:0000256" key="2">
    <source>
        <dbReference type="ARBA" id="ARBA00022448"/>
    </source>
</evidence>
<evidence type="ECO:0000256" key="3">
    <source>
        <dbReference type="ARBA" id="ARBA00022692"/>
    </source>
</evidence>
<organism evidence="12 13">
    <name type="scientific">Triparma verrucosa</name>
    <dbReference type="NCBI Taxonomy" id="1606542"/>
    <lineage>
        <taxon>Eukaryota</taxon>
        <taxon>Sar</taxon>
        <taxon>Stramenopiles</taxon>
        <taxon>Ochrophyta</taxon>
        <taxon>Bolidophyceae</taxon>
        <taxon>Parmales</taxon>
        <taxon>Triparmaceae</taxon>
        <taxon>Triparma</taxon>
    </lineage>
</organism>
<dbReference type="PANTHER" id="PTHR11384:SF59">
    <property type="entry name" value="LYSOSOMAL COBALAMIN TRANSPORTER ABCD4"/>
    <property type="match status" value="1"/>
</dbReference>
<feature type="transmembrane region" description="Helical" evidence="9">
    <location>
        <begin position="220"/>
        <end position="244"/>
    </location>
</feature>
<evidence type="ECO:0000259" key="10">
    <source>
        <dbReference type="PROSITE" id="PS50893"/>
    </source>
</evidence>
<sequence>MTRILLKYSVLYLLLELLLGIILLQTTNSFLLPTRTVPTRTVRVPNRIPDRIPQSSNVHITSPPTSQTTLHSSPPSLPSLNTTQITSNLSTFKSLSIPYFSTRPGQLAFLTVLLLTLLNSTVSVQFSYVGRDFWSSLNGKDPEEFGKMMVKFTGTLVAGVPVSVLYRFYKEKLSLEWRDWMTRRTLRLYYSNKNFYSLEMKGSIDNPDQRISEDVKSFTSFSLTVFITLLTSSIDLISFSTILFKISPELFASIFGYAAVGTGVSFWLGGKLVPLNFEGLRKEADFRYSIIRVRENAESIAFYEGETKESSENNRRLSSLVKNAADIIGVTRNLEFFTTSYRYLVQVLPVSVVAPLYFKGDIALGVVSQSSGAFNHILSDLSLIVNQFESLSAFSAGVERLEKFYKAIGDEDDSNPLRIKKIERTPIERLRYLITGKDDVEEDDFMAYEKYSRVEDSITIKDVDDDTLIYADKLTLSTPDGSRTLIRDLSFELEPFKNLLIVGSSGSGKSSFLRAIAGLWTRGDGVIGRPRKEEVLFLPQKPYCPLGDLRVQMVYGGKGEVGVDDEELLRILERVDLPNLAERVGGLDAVVDWSNVLSLGEQQRLAFSRVLVNRPRLAILDEATSALDLETEEKLYRLIEGVDGLNCVSVGHRPSLAIYHDVKLRLKGDDGYEYNEITKKEKKNVAKQGAV</sequence>
<dbReference type="AlphaFoldDB" id="A0A9W7FGG6"/>
<reference evidence="13" key="1">
    <citation type="journal article" date="2023" name="Commun. Biol.">
        <title>Genome analysis of Parmales, the sister group of diatoms, reveals the evolutionary specialization of diatoms from phago-mixotrophs to photoautotrophs.</title>
        <authorList>
            <person name="Ban H."/>
            <person name="Sato S."/>
            <person name="Yoshikawa S."/>
            <person name="Yamada K."/>
            <person name="Nakamura Y."/>
            <person name="Ichinomiya M."/>
            <person name="Sato N."/>
            <person name="Blanc-Mathieu R."/>
            <person name="Endo H."/>
            <person name="Kuwata A."/>
            <person name="Ogata H."/>
        </authorList>
    </citation>
    <scope>NUCLEOTIDE SEQUENCE [LARGE SCALE GENOMIC DNA]</scope>
    <source>
        <strain evidence="13">NIES 3699</strain>
    </source>
</reference>
<keyword evidence="4" id="KW-0547">Nucleotide-binding</keyword>
<dbReference type="GO" id="GO:0005524">
    <property type="term" value="F:ATP binding"/>
    <property type="evidence" value="ECO:0007669"/>
    <property type="project" value="UniProtKB-KW"/>
</dbReference>
<feature type="region of interest" description="Disordered" evidence="8">
    <location>
        <begin position="50"/>
        <end position="76"/>
    </location>
</feature>
<feature type="transmembrane region" description="Helical" evidence="9">
    <location>
        <begin position="6"/>
        <end position="24"/>
    </location>
</feature>
<dbReference type="EMBL" id="BRXX01000432">
    <property type="protein sequence ID" value="GMI11639.1"/>
    <property type="molecule type" value="Genomic_DNA"/>
</dbReference>
<evidence type="ECO:0000256" key="5">
    <source>
        <dbReference type="ARBA" id="ARBA00022840"/>
    </source>
</evidence>
<dbReference type="PROSITE" id="PS50893">
    <property type="entry name" value="ABC_TRANSPORTER_2"/>
    <property type="match status" value="1"/>
</dbReference>
<accession>A0A9W7FGG6</accession>
<dbReference type="InterPro" id="IPR050835">
    <property type="entry name" value="ABC_transporter_sub-D"/>
</dbReference>
<comment type="similarity">
    <text evidence="1">Belongs to the ABC transporter superfamily. ABCD family. Peroxisomal fatty acyl CoA transporter (TC 3.A.1.203) subfamily.</text>
</comment>